<organism evidence="1 2">
    <name type="scientific">Erwinia phage vB_EamP_Frozen</name>
    <dbReference type="NCBI Taxonomy" id="1852641"/>
    <lineage>
        <taxon>Viruses</taxon>
        <taxon>Duplodnaviria</taxon>
        <taxon>Heunggongvirae</taxon>
        <taxon>Uroviricota</taxon>
        <taxon>Caudoviricetes</taxon>
        <taxon>Schitoviridae</taxon>
        <taxon>Erskinevirinae</taxon>
        <taxon>Johnsonvirus</taxon>
        <taxon>Johnsonvirus frozen</taxon>
    </lineage>
</organism>
<evidence type="ECO:0000313" key="1">
    <source>
        <dbReference type="EMBL" id="ANJ65155.1"/>
    </source>
</evidence>
<keyword evidence="2" id="KW-1185">Reference proteome</keyword>
<proteinExistence type="predicted"/>
<sequence length="93" mass="10597">MDEKNFKRVPFERACEFTNERGRFMVGKDGTVLVESMSAINGEHTMVVLASSEEDLGMLISFLHHCFEDHPFKPKSVLDPDLAQMLNINTTKH</sequence>
<evidence type="ECO:0000313" key="2">
    <source>
        <dbReference type="Proteomes" id="UP000202061"/>
    </source>
</evidence>
<gene>
    <name evidence="1" type="ORF">FROZEN_23</name>
</gene>
<dbReference type="Proteomes" id="UP000202061">
    <property type="component" value="Segment"/>
</dbReference>
<dbReference type="KEGG" id="vg:29065789"/>
<name>A0A191ZCN4_9CAUD</name>
<dbReference type="GeneID" id="29065789"/>
<dbReference type="EMBL" id="KX098389">
    <property type="protein sequence ID" value="ANJ65155.1"/>
    <property type="molecule type" value="Genomic_DNA"/>
</dbReference>
<accession>A0A191ZCN4</accession>
<reference evidence="1" key="1">
    <citation type="submission" date="2017-06" db="EMBL/GenBank/DDBJ databases">
        <authorList>
            <person name="Berg J.A."/>
            <person name="Peck M.D."/>
            <person name="Grossarth S.E."/>
            <person name="Jarvis T.M."/>
            <person name="Merrill B.D."/>
            <person name="Breakwell D.P."/>
            <person name="Burnett S.H."/>
            <person name="Grose J.H."/>
        </authorList>
    </citation>
    <scope>NUCLEOTIDE SEQUENCE [LARGE SCALE GENOMIC DNA]</scope>
</reference>
<dbReference type="RefSeq" id="YP_009286152.1">
    <property type="nucleotide sequence ID" value="NC_031062.2"/>
</dbReference>
<protein>
    <submittedName>
        <fullName evidence="1">Uncharacterized protein</fullName>
    </submittedName>
</protein>